<accession>A0ABM4AEM6</accession>
<protein>
    <submittedName>
        <fullName evidence="2">Geraniol dehydrogenase 1-like</fullName>
    </submittedName>
</protein>
<organism evidence="1 2">
    <name type="scientific">Ziziphus jujuba</name>
    <name type="common">Chinese jujube</name>
    <name type="synonym">Ziziphus sativa</name>
    <dbReference type="NCBI Taxonomy" id="326968"/>
    <lineage>
        <taxon>Eukaryota</taxon>
        <taxon>Viridiplantae</taxon>
        <taxon>Streptophyta</taxon>
        <taxon>Embryophyta</taxon>
        <taxon>Tracheophyta</taxon>
        <taxon>Spermatophyta</taxon>
        <taxon>Magnoliopsida</taxon>
        <taxon>eudicotyledons</taxon>
        <taxon>Gunneridae</taxon>
        <taxon>Pentapetalae</taxon>
        <taxon>rosids</taxon>
        <taxon>fabids</taxon>
        <taxon>Rosales</taxon>
        <taxon>Rhamnaceae</taxon>
        <taxon>Paliureae</taxon>
        <taxon>Ziziphus</taxon>
    </lineage>
</organism>
<dbReference type="Gene3D" id="3.90.180.10">
    <property type="entry name" value="Medium-chain alcohol dehydrogenases, catalytic domain"/>
    <property type="match status" value="1"/>
</dbReference>
<name>A0ABM4AEM6_ZIZJJ</name>
<dbReference type="InterPro" id="IPR011032">
    <property type="entry name" value="GroES-like_sf"/>
</dbReference>
<reference evidence="2" key="1">
    <citation type="submission" date="2025-08" db="UniProtKB">
        <authorList>
            <consortium name="RefSeq"/>
        </authorList>
    </citation>
    <scope>IDENTIFICATION</scope>
    <source>
        <tissue evidence="2">Seedling</tissue>
    </source>
</reference>
<keyword evidence="1" id="KW-1185">Reference proteome</keyword>
<dbReference type="GeneID" id="132804554"/>
<evidence type="ECO:0000313" key="2">
    <source>
        <dbReference type="RefSeq" id="XP_060675187.1"/>
    </source>
</evidence>
<gene>
    <name evidence="2" type="primary">LOC132804554</name>
</gene>
<sequence length="121" mass="13738">MDELLEIPQEFYLLSISLGGPMARKISPEILYCGICHSDLHLVMSEAGITNYPIVPGHALDCRRSPESRTKCNKVQSVAAGKATFLGRCKDCFLMKHMTWSKEAESFLILLLRWQQIHFIL</sequence>
<dbReference type="SUPFAM" id="SSF50129">
    <property type="entry name" value="GroES-like"/>
    <property type="match status" value="1"/>
</dbReference>
<dbReference type="RefSeq" id="XP_060675187.1">
    <property type="nucleotide sequence ID" value="XM_060819204.1"/>
</dbReference>
<dbReference type="Proteomes" id="UP001652623">
    <property type="component" value="Chromosome 7"/>
</dbReference>
<proteinExistence type="predicted"/>
<evidence type="ECO:0000313" key="1">
    <source>
        <dbReference type="Proteomes" id="UP001652623"/>
    </source>
</evidence>